<evidence type="ECO:0000313" key="3">
    <source>
        <dbReference type="Proteomes" id="UP000188726"/>
    </source>
</evidence>
<comment type="caution">
    <text evidence="2">The sequence shown here is derived from an EMBL/GenBank/DDBJ whole genome shotgun (WGS) entry which is preliminary data.</text>
</comment>
<keyword evidence="1" id="KW-1133">Transmembrane helix</keyword>
<dbReference type="Pfam" id="PF19865">
    <property type="entry name" value="DUF6338"/>
    <property type="match status" value="1"/>
</dbReference>
<feature type="transmembrane region" description="Helical" evidence="1">
    <location>
        <begin position="78"/>
        <end position="96"/>
    </location>
</feature>
<name>A0AB36K849_9GAMM</name>
<dbReference type="AlphaFoldDB" id="A0AB36K849"/>
<keyword evidence="1" id="KW-0812">Transmembrane</keyword>
<dbReference type="InterPro" id="IPR045919">
    <property type="entry name" value="DUF6338"/>
</dbReference>
<evidence type="ECO:0000313" key="2">
    <source>
        <dbReference type="EMBL" id="OOE45094.1"/>
    </source>
</evidence>
<dbReference type="RefSeq" id="WP_241835566.1">
    <property type="nucleotide sequence ID" value="NZ_MUEO01000009.1"/>
</dbReference>
<feature type="transmembrane region" description="Helical" evidence="1">
    <location>
        <begin position="40"/>
        <end position="58"/>
    </location>
</feature>
<proteinExistence type="predicted"/>
<sequence>METVSANIIELLEYLLPGFVAAWIFYALTSYRKPSQFERVVQALIFTIFIQSAIFLLEELSAVICDKLEIEPFQAADVTWSVFISVLIGLAFSFFANNDYFHAALRFLRITKESSYPSEWYSAFTEPSYVVLHLQDERRVHGWPREWPSSPDSGHFLLNEPCWLSGTELIPIANVEHLVVSVHDVRWLEYMDDSWKNNLELEKPNNLWRRLICQGKPQTHRHQDQNPQEMEFREG</sequence>
<reference evidence="2 3" key="1">
    <citation type="journal article" date="2017" name="Genome Announc.">
        <title>Draft Genome Sequences of Salinivibrio proteolyticus, Salinivibrio sharmensis, Salinivibrio siamensis, Salinivibrio costicola subsp. alcaliphilus, Salinivibrio costicola subsp. vallismortis, and 29 New Isolates Belonging to the Genus Salinivibrio.</title>
        <authorList>
            <person name="Lopez-Hermoso C."/>
            <person name="de la Haba R.R."/>
            <person name="Sanchez-Porro C."/>
            <person name="Bayliss S.C."/>
            <person name="Feil E.J."/>
            <person name="Ventosa A."/>
        </authorList>
    </citation>
    <scope>NUCLEOTIDE SEQUENCE [LARGE SCALE GENOMIC DNA]</scope>
    <source>
        <strain evidence="2 3">IC202</strain>
    </source>
</reference>
<protein>
    <submittedName>
        <fullName evidence="2">Uncharacterized protein</fullName>
    </submittedName>
</protein>
<feature type="transmembrane region" description="Helical" evidence="1">
    <location>
        <begin position="6"/>
        <end position="28"/>
    </location>
</feature>
<organism evidence="2 3">
    <name type="scientific">Salinivibrio kushneri</name>
    <dbReference type="NCBI Taxonomy" id="1908198"/>
    <lineage>
        <taxon>Bacteria</taxon>
        <taxon>Pseudomonadati</taxon>
        <taxon>Pseudomonadota</taxon>
        <taxon>Gammaproteobacteria</taxon>
        <taxon>Vibrionales</taxon>
        <taxon>Vibrionaceae</taxon>
        <taxon>Salinivibrio</taxon>
    </lineage>
</organism>
<evidence type="ECO:0000256" key="1">
    <source>
        <dbReference type="SAM" id="Phobius"/>
    </source>
</evidence>
<gene>
    <name evidence="2" type="ORF">BZG09_05155</name>
</gene>
<keyword evidence="1" id="KW-0472">Membrane</keyword>
<accession>A0AB36K849</accession>
<dbReference type="Proteomes" id="UP000188726">
    <property type="component" value="Unassembled WGS sequence"/>
</dbReference>
<dbReference type="EMBL" id="MUEO01000009">
    <property type="protein sequence ID" value="OOE45094.1"/>
    <property type="molecule type" value="Genomic_DNA"/>
</dbReference>